<reference evidence="2 3" key="1">
    <citation type="submission" date="2024-07" db="EMBL/GenBank/DDBJ databases">
        <title>Section-level genome sequencing and comparative genomics of Aspergillus sections Usti and Cavernicolus.</title>
        <authorList>
            <consortium name="Lawrence Berkeley National Laboratory"/>
            <person name="Nybo J.L."/>
            <person name="Vesth T.C."/>
            <person name="Theobald S."/>
            <person name="Frisvad J.C."/>
            <person name="Larsen T.O."/>
            <person name="Kjaerboelling I."/>
            <person name="Rothschild-Mancinelli K."/>
            <person name="Lyhne E.K."/>
            <person name="Kogle M.E."/>
            <person name="Barry K."/>
            <person name="Clum A."/>
            <person name="Na H."/>
            <person name="Ledsgaard L."/>
            <person name="Lin J."/>
            <person name="Lipzen A."/>
            <person name="Kuo A."/>
            <person name="Riley R."/>
            <person name="Mondo S."/>
            <person name="Labutti K."/>
            <person name="Haridas S."/>
            <person name="Pangalinan J."/>
            <person name="Salamov A.A."/>
            <person name="Simmons B.A."/>
            <person name="Magnuson J.K."/>
            <person name="Chen J."/>
            <person name="Drula E."/>
            <person name="Henrissat B."/>
            <person name="Wiebenga A."/>
            <person name="Lubbers R.J."/>
            <person name="Gomes A.C."/>
            <person name="Macurrencykelacurrency M.R."/>
            <person name="Stajich J."/>
            <person name="Grigoriev I.V."/>
            <person name="Mortensen U.H."/>
            <person name="De Vries R.P."/>
            <person name="Baker S.E."/>
            <person name="Andersen M.R."/>
        </authorList>
    </citation>
    <scope>NUCLEOTIDE SEQUENCE [LARGE SCALE GENOMIC DNA]</scope>
    <source>
        <strain evidence="2 3">CBS 449.75</strain>
    </source>
</reference>
<organism evidence="2 3">
    <name type="scientific">Aspergillus lucknowensis</name>
    <dbReference type="NCBI Taxonomy" id="176173"/>
    <lineage>
        <taxon>Eukaryota</taxon>
        <taxon>Fungi</taxon>
        <taxon>Dikarya</taxon>
        <taxon>Ascomycota</taxon>
        <taxon>Pezizomycotina</taxon>
        <taxon>Eurotiomycetes</taxon>
        <taxon>Eurotiomycetidae</taxon>
        <taxon>Eurotiales</taxon>
        <taxon>Aspergillaceae</taxon>
        <taxon>Aspergillus</taxon>
        <taxon>Aspergillus subgen. Nidulantes</taxon>
    </lineage>
</organism>
<evidence type="ECO:0000256" key="1">
    <source>
        <dbReference type="SAM" id="MobiDB-lite"/>
    </source>
</evidence>
<gene>
    <name evidence="2" type="ORF">BJX67DRAFT_362391</name>
</gene>
<dbReference type="EMBL" id="JBFXLQ010000046">
    <property type="protein sequence ID" value="KAL2863873.1"/>
    <property type="molecule type" value="Genomic_DNA"/>
</dbReference>
<proteinExistence type="predicted"/>
<comment type="caution">
    <text evidence="2">The sequence shown here is derived from an EMBL/GenBank/DDBJ whole genome shotgun (WGS) entry which is preliminary data.</text>
</comment>
<keyword evidence="3" id="KW-1185">Reference proteome</keyword>
<name>A0ABR4LH41_9EURO</name>
<feature type="region of interest" description="Disordered" evidence="1">
    <location>
        <begin position="445"/>
        <end position="484"/>
    </location>
</feature>
<evidence type="ECO:0000313" key="2">
    <source>
        <dbReference type="EMBL" id="KAL2863873.1"/>
    </source>
</evidence>
<accession>A0ABR4LH41</accession>
<sequence length="484" mass="54462">MDVFDLSLAPPVDLPKEGTVEQEAGKPIDIPFDTQGASYALVDEKAPQIVEAENQELDCLMSKFTRGFDPGSFRDVIQAALPKLARNPFPGTYDHLLLLMFMAFEELQPVQSDMEIWLRAFYNRTGFKTPTETNLTDETFFAAELEMLRKLVEPIRDGCKKSVFWMNTRRVDPSHTCGQLEASIAVIEGFKNRICEALNSSCDTSKTIHSALPVSVERTAMLSMRQLRMDACKATLYWDNFNGSELELTSFFNFYRAHVSKHEPDRARAAGWLPPKSPQTPRQSAPEAGEGDLASWISYGVENEVADLLLKTALWLSVARGLAAVHLFCDVIQFFVPHSPSKDIDDCYLHFLEYLTRHRSCTGGIQFEPTPLIPEDNDTFPVRNIDYFEDVWRTSYGLSAGLYENTSFFVKHNVPNFQLAKVPPRRRPGHGAMQMAVQVPARPVLSPISSTPDETHSENGPTDDCDFFSLSPEKEPAPSRNNTF</sequence>
<feature type="region of interest" description="Disordered" evidence="1">
    <location>
        <begin position="267"/>
        <end position="289"/>
    </location>
</feature>
<dbReference type="RefSeq" id="XP_070882852.1">
    <property type="nucleotide sequence ID" value="XM_071029992.1"/>
</dbReference>
<evidence type="ECO:0000313" key="3">
    <source>
        <dbReference type="Proteomes" id="UP001610432"/>
    </source>
</evidence>
<dbReference type="GeneID" id="98145064"/>
<dbReference type="Proteomes" id="UP001610432">
    <property type="component" value="Unassembled WGS sequence"/>
</dbReference>
<protein>
    <submittedName>
        <fullName evidence="2">Uncharacterized protein</fullName>
    </submittedName>
</protein>